<name>A0A6B0UZN4_IXORI</name>
<keyword evidence="1" id="KW-0732">Signal</keyword>
<accession>A0A6B0UZN4</accession>
<sequence>MLIRLSFVFVQLLLLPHRTTINASGDGFEHAPTHGGSGLAMTQPILTPFCNLTTVASSNEHQMSWLTGRPRGTSTSSTETTRTRNIDSFFSGQVGSSTTCNMLIRLSFVFVQVNPLFDNSHCYRSDDRFLLLLPCPQRLSSLLDCIETCVVTFGSLLCYGDVESNPGPMTRGASSPVRTDVSITN</sequence>
<dbReference type="AlphaFoldDB" id="A0A6B0UZN4"/>
<evidence type="ECO:0000313" key="2">
    <source>
        <dbReference type="EMBL" id="MXU95390.1"/>
    </source>
</evidence>
<reference evidence="2" key="1">
    <citation type="submission" date="2019-12" db="EMBL/GenBank/DDBJ databases">
        <title>An insight into the sialome of adult female Ixodes ricinus ticks feeding for 6 days.</title>
        <authorList>
            <person name="Perner J."/>
            <person name="Ribeiro J.M.C."/>
        </authorList>
    </citation>
    <scope>NUCLEOTIDE SEQUENCE</scope>
    <source>
        <strain evidence="2">Semi-engorged</strain>
        <tissue evidence="2">Salivary glands</tissue>
    </source>
</reference>
<evidence type="ECO:0000256" key="1">
    <source>
        <dbReference type="SAM" id="SignalP"/>
    </source>
</evidence>
<feature type="signal peptide" evidence="1">
    <location>
        <begin position="1"/>
        <end position="23"/>
    </location>
</feature>
<proteinExistence type="predicted"/>
<feature type="chain" id="PRO_5025612900" description="Secreted protein" evidence="1">
    <location>
        <begin position="24"/>
        <end position="185"/>
    </location>
</feature>
<organism evidence="2">
    <name type="scientific">Ixodes ricinus</name>
    <name type="common">Common tick</name>
    <name type="synonym">Acarus ricinus</name>
    <dbReference type="NCBI Taxonomy" id="34613"/>
    <lineage>
        <taxon>Eukaryota</taxon>
        <taxon>Metazoa</taxon>
        <taxon>Ecdysozoa</taxon>
        <taxon>Arthropoda</taxon>
        <taxon>Chelicerata</taxon>
        <taxon>Arachnida</taxon>
        <taxon>Acari</taxon>
        <taxon>Parasitiformes</taxon>
        <taxon>Ixodida</taxon>
        <taxon>Ixodoidea</taxon>
        <taxon>Ixodidae</taxon>
        <taxon>Ixodinae</taxon>
        <taxon>Ixodes</taxon>
    </lineage>
</organism>
<dbReference type="EMBL" id="GIFC01013307">
    <property type="protein sequence ID" value="MXU95390.1"/>
    <property type="molecule type" value="Transcribed_RNA"/>
</dbReference>
<protein>
    <recommendedName>
        <fullName evidence="3">Secreted protein</fullName>
    </recommendedName>
</protein>
<evidence type="ECO:0008006" key="3">
    <source>
        <dbReference type="Google" id="ProtNLM"/>
    </source>
</evidence>